<keyword evidence="3 7" id="KW-0812">Transmembrane</keyword>
<keyword evidence="5 7" id="KW-0472">Membrane</keyword>
<dbReference type="PANTHER" id="PTHR30572:SF4">
    <property type="entry name" value="ABC TRANSPORTER PERMEASE YTRF"/>
    <property type="match status" value="1"/>
</dbReference>
<dbReference type="InterPro" id="IPR003838">
    <property type="entry name" value="ABC3_permease_C"/>
</dbReference>
<evidence type="ECO:0000259" key="8">
    <source>
        <dbReference type="Pfam" id="PF02687"/>
    </source>
</evidence>
<keyword evidence="2" id="KW-1003">Cell membrane</keyword>
<name>A0A1F6GYZ9_9PROT</name>
<dbReference type="GO" id="GO:0022857">
    <property type="term" value="F:transmembrane transporter activity"/>
    <property type="evidence" value="ECO:0007669"/>
    <property type="project" value="TreeGrafter"/>
</dbReference>
<evidence type="ECO:0000313" key="10">
    <source>
        <dbReference type="Proteomes" id="UP000177583"/>
    </source>
</evidence>
<dbReference type="GO" id="GO:0005886">
    <property type="term" value="C:plasma membrane"/>
    <property type="evidence" value="ECO:0007669"/>
    <property type="project" value="UniProtKB-SubCell"/>
</dbReference>
<dbReference type="EMBL" id="MFNF01000017">
    <property type="protein sequence ID" value="OGH03393.1"/>
    <property type="molecule type" value="Genomic_DNA"/>
</dbReference>
<dbReference type="PANTHER" id="PTHR30572">
    <property type="entry name" value="MEMBRANE COMPONENT OF TRANSPORTER-RELATED"/>
    <property type="match status" value="1"/>
</dbReference>
<organism evidence="9 10">
    <name type="scientific">Candidatus Lambdaproteobacteria bacterium RIFOXYD2_FULL_56_26</name>
    <dbReference type="NCBI Taxonomy" id="1817773"/>
    <lineage>
        <taxon>Bacteria</taxon>
        <taxon>Pseudomonadati</taxon>
        <taxon>Pseudomonadota</taxon>
        <taxon>Candidatus Lambdaproteobacteria</taxon>
    </lineage>
</organism>
<comment type="similarity">
    <text evidence="6">Belongs to the ABC-4 integral membrane protein family.</text>
</comment>
<evidence type="ECO:0000256" key="3">
    <source>
        <dbReference type="ARBA" id="ARBA00022692"/>
    </source>
</evidence>
<reference evidence="9 10" key="1">
    <citation type="journal article" date="2016" name="Nat. Commun.">
        <title>Thousands of microbial genomes shed light on interconnected biogeochemical processes in an aquifer system.</title>
        <authorList>
            <person name="Anantharaman K."/>
            <person name="Brown C.T."/>
            <person name="Hug L.A."/>
            <person name="Sharon I."/>
            <person name="Castelle C.J."/>
            <person name="Probst A.J."/>
            <person name="Thomas B.C."/>
            <person name="Singh A."/>
            <person name="Wilkins M.J."/>
            <person name="Karaoz U."/>
            <person name="Brodie E.L."/>
            <person name="Williams K.H."/>
            <person name="Hubbard S.S."/>
            <person name="Banfield J.F."/>
        </authorList>
    </citation>
    <scope>NUCLEOTIDE SEQUENCE [LARGE SCALE GENOMIC DNA]</scope>
</reference>
<comment type="caution">
    <text evidence="9">The sequence shown here is derived from an EMBL/GenBank/DDBJ whole genome shotgun (WGS) entry which is preliminary data.</text>
</comment>
<feature type="transmembrane region" description="Helical" evidence="7">
    <location>
        <begin position="251"/>
        <end position="273"/>
    </location>
</feature>
<feature type="transmembrane region" description="Helical" evidence="7">
    <location>
        <begin position="293"/>
        <end position="316"/>
    </location>
</feature>
<evidence type="ECO:0000256" key="4">
    <source>
        <dbReference type="ARBA" id="ARBA00022989"/>
    </source>
</evidence>
<protein>
    <recommendedName>
        <fullName evidence="8">ABC3 transporter permease C-terminal domain-containing protein</fullName>
    </recommendedName>
</protein>
<feature type="transmembrane region" description="Helical" evidence="7">
    <location>
        <begin position="348"/>
        <end position="370"/>
    </location>
</feature>
<sequence>MIFQLALKNLWAGRLRTWLNLLVLSLTLGTMIFIQALMEGTLEQMLKARMAEEVGGGQLWFGPYDPLDPLSLEKANGPLPPEVALAVDRGEATVVLALFGTAYPQGRMTSVVLKGINPNQSVLALSFAPLAQAPPSVALPVMVGERMAKQLSLAVGDRFTLLWRAQAGAFDALEVQLVGLFSTQVPSMDQGQLWFRLEDLQRMNGTAGQASLVVFRHHPPASQGVWTAKSPETLMQDSIEMMATKSAGNRLFYLLLLMLSLLAVFDSQALAVFRRRKEVGTLMALGFSNQKILALFLAEGMGLGLLASLLTLAWGWPLAGYLVREGLDFGVSGDSYGMALSSRFYPAFSAQMVLESFGIVNLLVSLVSFLPLRKITGLSPADAIRGNWL</sequence>
<comment type="subcellular location">
    <subcellularLocation>
        <location evidence="1">Cell membrane</location>
        <topology evidence="1">Multi-pass membrane protein</topology>
    </subcellularLocation>
</comment>
<dbReference type="Proteomes" id="UP000177583">
    <property type="component" value="Unassembled WGS sequence"/>
</dbReference>
<gene>
    <name evidence="9" type="ORF">A2557_02605</name>
</gene>
<keyword evidence="4 7" id="KW-1133">Transmembrane helix</keyword>
<evidence type="ECO:0000313" key="9">
    <source>
        <dbReference type="EMBL" id="OGH03393.1"/>
    </source>
</evidence>
<feature type="transmembrane region" description="Helical" evidence="7">
    <location>
        <begin position="18"/>
        <end position="38"/>
    </location>
</feature>
<proteinExistence type="inferred from homology"/>
<feature type="domain" description="ABC3 transporter permease C-terminal" evidence="8">
    <location>
        <begin position="251"/>
        <end position="380"/>
    </location>
</feature>
<evidence type="ECO:0000256" key="7">
    <source>
        <dbReference type="SAM" id="Phobius"/>
    </source>
</evidence>
<dbReference type="InterPro" id="IPR050250">
    <property type="entry name" value="Macrolide_Exporter_MacB"/>
</dbReference>
<dbReference type="AlphaFoldDB" id="A0A1F6GYZ9"/>
<accession>A0A1F6GYZ9</accession>
<evidence type="ECO:0000256" key="6">
    <source>
        <dbReference type="ARBA" id="ARBA00038076"/>
    </source>
</evidence>
<dbReference type="Pfam" id="PF02687">
    <property type="entry name" value="FtsX"/>
    <property type="match status" value="1"/>
</dbReference>
<evidence type="ECO:0000256" key="2">
    <source>
        <dbReference type="ARBA" id="ARBA00022475"/>
    </source>
</evidence>
<evidence type="ECO:0000256" key="1">
    <source>
        <dbReference type="ARBA" id="ARBA00004651"/>
    </source>
</evidence>
<evidence type="ECO:0000256" key="5">
    <source>
        <dbReference type="ARBA" id="ARBA00023136"/>
    </source>
</evidence>